<proteinExistence type="predicted"/>
<evidence type="ECO:0000313" key="3">
    <source>
        <dbReference type="Proteomes" id="UP000681075"/>
    </source>
</evidence>
<organism evidence="2 3">
    <name type="scientific">Roseiterribacter gracilis</name>
    <dbReference type="NCBI Taxonomy" id="2812848"/>
    <lineage>
        <taxon>Bacteria</taxon>
        <taxon>Pseudomonadati</taxon>
        <taxon>Pseudomonadota</taxon>
        <taxon>Alphaproteobacteria</taxon>
        <taxon>Rhodospirillales</taxon>
        <taxon>Roseiterribacteraceae</taxon>
        <taxon>Roseiterribacter</taxon>
    </lineage>
</organism>
<dbReference type="CDD" id="cd07715">
    <property type="entry name" value="TaR3-like_MBL-fold"/>
    <property type="match status" value="1"/>
</dbReference>
<sequence>MSFDVKIWGARGSMPCTGASHATYGGDTACIELTIDTRRVVIDAGTGLAQLGLTHPNRAYACDLLLSHGHLDHVQGIPFFAPLYRGDSEIRLWRADPDPLAPLLDPPLSPVSLDLMRGLTDIHIVQAGDVLDLGDGITVRTLALNHPGGSLGFRVEAQGKVFTTLFDHEPGIVAAIDAAIPDFARNSDLLVVDATFDATDLASKRGWGHGTWEQACDIAKSCGARQLLLFHHDPRNDDVALDEVERAAQAVFSAASCARQGSTVSL</sequence>
<dbReference type="SUPFAM" id="SSF56281">
    <property type="entry name" value="Metallo-hydrolase/oxidoreductase"/>
    <property type="match status" value="1"/>
</dbReference>
<dbReference type="EMBL" id="BOPV01000001">
    <property type="protein sequence ID" value="GIL40774.1"/>
    <property type="molecule type" value="Genomic_DNA"/>
</dbReference>
<gene>
    <name evidence="2" type="ORF">TMPK1_30110</name>
</gene>
<dbReference type="RefSeq" id="WP_420243965.1">
    <property type="nucleotide sequence ID" value="NZ_BOPV01000001.1"/>
</dbReference>
<comment type="caution">
    <text evidence="2">The sequence shown here is derived from an EMBL/GenBank/DDBJ whole genome shotgun (WGS) entry which is preliminary data.</text>
</comment>
<dbReference type="AlphaFoldDB" id="A0A8S8XDJ4"/>
<keyword evidence="3" id="KW-1185">Reference proteome</keyword>
<dbReference type="Pfam" id="PF12706">
    <property type="entry name" value="Lactamase_B_2"/>
    <property type="match status" value="1"/>
</dbReference>
<reference evidence="2" key="1">
    <citation type="submission" date="2021-02" db="EMBL/GenBank/DDBJ databases">
        <title>Genome sequence of Rhodospirillales sp. strain TMPK1 isolated from soil.</title>
        <authorList>
            <person name="Nakai R."/>
            <person name="Kusada H."/>
            <person name="Tamaki H."/>
        </authorList>
    </citation>
    <scope>NUCLEOTIDE SEQUENCE</scope>
    <source>
        <strain evidence="2">TMPK1</strain>
    </source>
</reference>
<dbReference type="Proteomes" id="UP000681075">
    <property type="component" value="Unassembled WGS sequence"/>
</dbReference>
<dbReference type="PANTHER" id="PTHR46018:SF2">
    <property type="entry name" value="ZINC PHOSPHODIESTERASE ELAC PROTEIN 1"/>
    <property type="match status" value="1"/>
</dbReference>
<evidence type="ECO:0000313" key="2">
    <source>
        <dbReference type="EMBL" id="GIL40774.1"/>
    </source>
</evidence>
<protein>
    <submittedName>
        <fullName evidence="2">MBL fold metallo-hydrolase</fullName>
    </submittedName>
</protein>
<dbReference type="InterPro" id="IPR036866">
    <property type="entry name" value="RibonucZ/Hydroxyglut_hydro"/>
</dbReference>
<feature type="domain" description="Metallo-beta-lactamase" evidence="1">
    <location>
        <begin position="27"/>
        <end position="205"/>
    </location>
</feature>
<dbReference type="InterPro" id="IPR001279">
    <property type="entry name" value="Metallo-B-lactamas"/>
</dbReference>
<dbReference type="Gene3D" id="3.60.15.10">
    <property type="entry name" value="Ribonuclease Z/Hydroxyacylglutathione hydrolase-like"/>
    <property type="match status" value="1"/>
</dbReference>
<accession>A0A8S8XDJ4</accession>
<name>A0A8S8XDJ4_9PROT</name>
<evidence type="ECO:0000259" key="1">
    <source>
        <dbReference type="SMART" id="SM00849"/>
    </source>
</evidence>
<dbReference type="PANTHER" id="PTHR46018">
    <property type="entry name" value="ZINC PHOSPHODIESTERASE ELAC PROTEIN 1"/>
    <property type="match status" value="1"/>
</dbReference>
<dbReference type="SMART" id="SM00849">
    <property type="entry name" value="Lactamase_B"/>
    <property type="match status" value="1"/>
</dbReference>
<dbReference type="GO" id="GO:0042781">
    <property type="term" value="F:3'-tRNA processing endoribonuclease activity"/>
    <property type="evidence" value="ECO:0007669"/>
    <property type="project" value="TreeGrafter"/>
</dbReference>